<dbReference type="GO" id="GO:0003677">
    <property type="term" value="F:DNA binding"/>
    <property type="evidence" value="ECO:0007669"/>
    <property type="project" value="UniProtKB-UniRule"/>
</dbReference>
<feature type="zinc finger region" description="C4-type" evidence="7">
    <location>
        <begin position="58"/>
        <end position="73"/>
    </location>
</feature>
<keyword evidence="5 7" id="KW-0233">DNA recombination</keyword>
<evidence type="ECO:0000256" key="7">
    <source>
        <dbReference type="HAMAP-Rule" id="MF_00017"/>
    </source>
</evidence>
<dbReference type="GO" id="GO:0006310">
    <property type="term" value="P:DNA recombination"/>
    <property type="evidence" value="ECO:0007669"/>
    <property type="project" value="UniProtKB-UniRule"/>
</dbReference>
<dbReference type="Pfam" id="PF02132">
    <property type="entry name" value="RecR_ZnF"/>
    <property type="match status" value="1"/>
</dbReference>
<dbReference type="AlphaFoldDB" id="A0A101HFA8"/>
<evidence type="ECO:0000259" key="8">
    <source>
        <dbReference type="PROSITE" id="PS50880"/>
    </source>
</evidence>
<dbReference type="InterPro" id="IPR023627">
    <property type="entry name" value="Rcmb_RecR"/>
</dbReference>
<comment type="function">
    <text evidence="7">May play a role in DNA repair. It seems to be involved in an RecBC-independent recombinational process of DNA repair. It may act with RecF and RecO.</text>
</comment>
<protein>
    <recommendedName>
        <fullName evidence="7">Recombination protein RecR</fullName>
    </recommendedName>
</protein>
<keyword evidence="3 7" id="KW-0863">Zinc-finger</keyword>
<evidence type="ECO:0000256" key="5">
    <source>
        <dbReference type="ARBA" id="ARBA00023172"/>
    </source>
</evidence>
<name>A0A101HFA8_9BACT</name>
<keyword evidence="2 7" id="KW-0227">DNA damage</keyword>
<comment type="similarity">
    <text evidence="7">Belongs to the RecR family.</text>
</comment>
<dbReference type="InterPro" id="IPR000093">
    <property type="entry name" value="DNA_Rcmb_RecR"/>
</dbReference>
<dbReference type="Pfam" id="PF13662">
    <property type="entry name" value="Toprim_4"/>
    <property type="match status" value="1"/>
</dbReference>
<dbReference type="Pfam" id="PF21175">
    <property type="entry name" value="RecR_C"/>
    <property type="match status" value="1"/>
</dbReference>
<reference evidence="10" key="1">
    <citation type="journal article" date="2015" name="MBio">
        <title>Genome-Resolved Metagenomic Analysis Reveals Roles for Candidate Phyla and Other Microbial Community Members in Biogeochemical Transformations in Oil Reservoirs.</title>
        <authorList>
            <person name="Hu P."/>
            <person name="Tom L."/>
            <person name="Singh A."/>
            <person name="Thomas B.C."/>
            <person name="Baker B.J."/>
            <person name="Piceno Y.M."/>
            <person name="Andersen G.L."/>
            <person name="Banfield J.F."/>
        </authorList>
    </citation>
    <scope>NUCLEOTIDE SEQUENCE [LARGE SCALE GENOMIC DNA]</scope>
</reference>
<keyword evidence="6 7" id="KW-0234">DNA repair</keyword>
<dbReference type="GO" id="GO:0006281">
    <property type="term" value="P:DNA repair"/>
    <property type="evidence" value="ECO:0007669"/>
    <property type="project" value="UniProtKB-UniRule"/>
</dbReference>
<dbReference type="PANTHER" id="PTHR30446:SF0">
    <property type="entry name" value="RECOMBINATION PROTEIN RECR"/>
    <property type="match status" value="1"/>
</dbReference>
<comment type="caution">
    <text evidence="9">The sequence shown here is derived from an EMBL/GenBank/DDBJ whole genome shotgun (WGS) entry which is preliminary data.</text>
</comment>
<keyword evidence="4 7" id="KW-0862">Zinc</keyword>
<dbReference type="Pfam" id="PF21176">
    <property type="entry name" value="RecR_HhH"/>
    <property type="match status" value="1"/>
</dbReference>
<dbReference type="Gene3D" id="3.40.1360.10">
    <property type="match status" value="1"/>
</dbReference>
<dbReference type="HAMAP" id="MF_00017">
    <property type="entry name" value="RecR"/>
    <property type="match status" value="1"/>
</dbReference>
<accession>A0A101HFA8</accession>
<evidence type="ECO:0000313" key="10">
    <source>
        <dbReference type="Proteomes" id="UP000053904"/>
    </source>
</evidence>
<dbReference type="NCBIfam" id="TIGR00615">
    <property type="entry name" value="recR"/>
    <property type="match status" value="1"/>
</dbReference>
<evidence type="ECO:0000256" key="2">
    <source>
        <dbReference type="ARBA" id="ARBA00022763"/>
    </source>
</evidence>
<keyword evidence="1 7" id="KW-0479">Metal-binding</keyword>
<organism evidence="9 10">
    <name type="scientific">candidate division WS6 bacterium 34_10</name>
    <dbReference type="NCBI Taxonomy" id="1641389"/>
    <lineage>
        <taxon>Bacteria</taxon>
        <taxon>Candidatus Dojkabacteria</taxon>
    </lineage>
</organism>
<dbReference type="Gene3D" id="6.10.250.240">
    <property type="match status" value="1"/>
</dbReference>
<dbReference type="PATRIC" id="fig|1641389.3.peg.203"/>
<dbReference type="PROSITE" id="PS50880">
    <property type="entry name" value="TOPRIM"/>
    <property type="match status" value="1"/>
</dbReference>
<dbReference type="SUPFAM" id="SSF111304">
    <property type="entry name" value="Recombination protein RecR"/>
    <property type="match status" value="1"/>
</dbReference>
<dbReference type="CDD" id="cd01025">
    <property type="entry name" value="TOPRIM_recR"/>
    <property type="match status" value="1"/>
</dbReference>
<feature type="domain" description="Toprim" evidence="8">
    <location>
        <begin position="81"/>
        <end position="186"/>
    </location>
</feature>
<evidence type="ECO:0000256" key="1">
    <source>
        <dbReference type="ARBA" id="ARBA00022723"/>
    </source>
</evidence>
<evidence type="ECO:0000256" key="3">
    <source>
        <dbReference type="ARBA" id="ARBA00022771"/>
    </source>
</evidence>
<dbReference type="PANTHER" id="PTHR30446">
    <property type="entry name" value="RECOMBINATION PROTEIN RECR"/>
    <property type="match status" value="1"/>
</dbReference>
<dbReference type="EMBL" id="LGGO01000259">
    <property type="protein sequence ID" value="KUK75829.1"/>
    <property type="molecule type" value="Genomic_DNA"/>
</dbReference>
<dbReference type="Proteomes" id="UP000053904">
    <property type="component" value="Unassembled WGS sequence"/>
</dbReference>
<dbReference type="InterPro" id="IPR015967">
    <property type="entry name" value="Rcmb_RecR_Znf"/>
</dbReference>
<evidence type="ECO:0000256" key="6">
    <source>
        <dbReference type="ARBA" id="ARBA00023204"/>
    </source>
</evidence>
<proteinExistence type="inferred from homology"/>
<dbReference type="InterPro" id="IPR034137">
    <property type="entry name" value="TOPRIM_RecR"/>
</dbReference>
<evidence type="ECO:0000313" key="9">
    <source>
        <dbReference type="EMBL" id="KUK75829.1"/>
    </source>
</evidence>
<gene>
    <name evidence="7" type="primary">recR</name>
    <name evidence="9" type="ORF">XD93_1242</name>
</gene>
<sequence length="209" mass="23217">MSVLPQSVEKVINEFSKLPGVGPKTAARMTYHYLRSPNHDAKQLSEALGEMDDTITFCKHCFNVSDKKICDICSSTIRKSNKLCIVEEPLDVVAFENSAVYDGFYFVLGGVISPAEGIGAEDLRFKDLKKRVRQMMDDIDGKELEIIVATNPSLEGEATASYINDMFEKEVKEGTILISRLAMGLPTGADLEYADRLTLKRALEGRRSI</sequence>
<dbReference type="Gene3D" id="1.10.8.420">
    <property type="entry name" value="RecR Domain 1"/>
    <property type="match status" value="1"/>
</dbReference>
<dbReference type="GO" id="GO:0008270">
    <property type="term" value="F:zinc ion binding"/>
    <property type="evidence" value="ECO:0007669"/>
    <property type="project" value="UniProtKB-KW"/>
</dbReference>
<dbReference type="InterPro" id="IPR006171">
    <property type="entry name" value="TOPRIM_dom"/>
</dbReference>
<dbReference type="SMART" id="SM00493">
    <property type="entry name" value="TOPRIM"/>
    <property type="match status" value="1"/>
</dbReference>
<evidence type="ECO:0000256" key="4">
    <source>
        <dbReference type="ARBA" id="ARBA00022833"/>
    </source>
</evidence>